<protein>
    <submittedName>
        <fullName evidence="2">Uncharacterized protein</fullName>
    </submittedName>
</protein>
<reference evidence="2 3" key="1">
    <citation type="submission" date="2012-02" db="EMBL/GenBank/DDBJ databases">
        <title>Complete sequence of chromosome of Singulisphaera acidiphila DSM 18658.</title>
        <authorList>
            <consortium name="US DOE Joint Genome Institute (JGI-PGF)"/>
            <person name="Lucas S."/>
            <person name="Copeland A."/>
            <person name="Lapidus A."/>
            <person name="Glavina del Rio T."/>
            <person name="Dalin E."/>
            <person name="Tice H."/>
            <person name="Bruce D."/>
            <person name="Goodwin L."/>
            <person name="Pitluck S."/>
            <person name="Peters L."/>
            <person name="Ovchinnikova G."/>
            <person name="Chertkov O."/>
            <person name="Kyrpides N."/>
            <person name="Mavromatis K."/>
            <person name="Ivanova N."/>
            <person name="Brettin T."/>
            <person name="Detter J.C."/>
            <person name="Han C."/>
            <person name="Larimer F."/>
            <person name="Land M."/>
            <person name="Hauser L."/>
            <person name="Markowitz V."/>
            <person name="Cheng J.-F."/>
            <person name="Hugenholtz P."/>
            <person name="Woyke T."/>
            <person name="Wu D."/>
            <person name="Tindall B."/>
            <person name="Pomrenke H."/>
            <person name="Brambilla E."/>
            <person name="Klenk H.-P."/>
            <person name="Eisen J.A."/>
        </authorList>
    </citation>
    <scope>NUCLEOTIDE SEQUENCE [LARGE SCALE GENOMIC DNA]</scope>
    <source>
        <strain evidence="3">ATCC BAA-1392 / DSM 18658 / VKM B-2454 / MOB10</strain>
    </source>
</reference>
<evidence type="ECO:0000313" key="2">
    <source>
        <dbReference type="EMBL" id="AGA29954.1"/>
    </source>
</evidence>
<dbReference type="KEGG" id="saci:Sinac_5831"/>
<accession>L0DKQ3</accession>
<evidence type="ECO:0000313" key="3">
    <source>
        <dbReference type="Proteomes" id="UP000010798"/>
    </source>
</evidence>
<gene>
    <name evidence="2" type="ordered locus">Sinac_5831</name>
</gene>
<dbReference type="EMBL" id="CP003364">
    <property type="protein sequence ID" value="AGA29954.1"/>
    <property type="molecule type" value="Genomic_DNA"/>
</dbReference>
<name>L0DKQ3_SINAD</name>
<feature type="signal peptide" evidence="1">
    <location>
        <begin position="1"/>
        <end position="22"/>
    </location>
</feature>
<organism evidence="2 3">
    <name type="scientific">Singulisphaera acidiphila (strain ATCC BAA-1392 / DSM 18658 / VKM B-2454 / MOB10)</name>
    <dbReference type="NCBI Taxonomy" id="886293"/>
    <lineage>
        <taxon>Bacteria</taxon>
        <taxon>Pseudomonadati</taxon>
        <taxon>Planctomycetota</taxon>
        <taxon>Planctomycetia</taxon>
        <taxon>Isosphaerales</taxon>
        <taxon>Isosphaeraceae</taxon>
        <taxon>Singulisphaera</taxon>
    </lineage>
</organism>
<sequence length="263" mass="28345">MGKRKRILAFMAAAVVCATVMADTVDFTFNNTVGDGNIVPGDGVVFTTIDDGFAPLPLMQSVLIKSTDEESPGNWGYSSSFSKNFPFAGEYEATIELAYMDTPMRQLPAKKITVAKPDKIVVANPAAWAGTDCMINVDYNIQFKIKAGSKTANLDLATTTAEEKITRYDPTTGAVLRVGNWVSGARFNYEGAGLIKDLKATTGDPVAFAAVPNGTILNHVKQEIRINYLRGDGKVIISPVLGTFDIVKKKSGTNTVTYIITEQ</sequence>
<keyword evidence="3" id="KW-1185">Reference proteome</keyword>
<evidence type="ECO:0000256" key="1">
    <source>
        <dbReference type="SAM" id="SignalP"/>
    </source>
</evidence>
<dbReference type="RefSeq" id="WP_015249050.1">
    <property type="nucleotide sequence ID" value="NC_019892.1"/>
</dbReference>
<proteinExistence type="predicted"/>
<dbReference type="Proteomes" id="UP000010798">
    <property type="component" value="Chromosome"/>
</dbReference>
<dbReference type="HOGENOM" id="CLU_1057262_0_0_0"/>
<keyword evidence="1" id="KW-0732">Signal</keyword>
<feature type="chain" id="PRO_5003940891" evidence="1">
    <location>
        <begin position="23"/>
        <end position="263"/>
    </location>
</feature>
<dbReference type="AlphaFoldDB" id="L0DKQ3"/>